<organism evidence="1 2">
    <name type="scientific">Rhodnius prolixus</name>
    <name type="common">Triatomid bug</name>
    <dbReference type="NCBI Taxonomy" id="13249"/>
    <lineage>
        <taxon>Eukaryota</taxon>
        <taxon>Metazoa</taxon>
        <taxon>Ecdysozoa</taxon>
        <taxon>Arthropoda</taxon>
        <taxon>Hexapoda</taxon>
        <taxon>Insecta</taxon>
        <taxon>Pterygota</taxon>
        <taxon>Neoptera</taxon>
        <taxon>Paraneoptera</taxon>
        <taxon>Hemiptera</taxon>
        <taxon>Heteroptera</taxon>
        <taxon>Panheteroptera</taxon>
        <taxon>Cimicomorpha</taxon>
        <taxon>Reduviidae</taxon>
        <taxon>Triatominae</taxon>
        <taxon>Rhodnius</taxon>
    </lineage>
</organism>
<evidence type="ECO:0000313" key="2">
    <source>
        <dbReference type="Proteomes" id="UP000015103"/>
    </source>
</evidence>
<name>T1I0T4_RHOPR</name>
<dbReference type="EnsemblMetazoa" id="RPRC009904-RA">
    <property type="protein sequence ID" value="RPRC009904-PA"/>
    <property type="gene ID" value="RPRC009904"/>
</dbReference>
<reference evidence="1" key="1">
    <citation type="submission" date="2015-05" db="UniProtKB">
        <authorList>
            <consortium name="EnsemblMetazoa"/>
        </authorList>
    </citation>
    <scope>IDENTIFICATION</scope>
</reference>
<sequence length="188" mass="21939">MGPPSSSSRNYRSYELGHFTSQNSRNPPLNTYNNSNKVTFTSFYDSFELNNSNIRNTHFNRKTAAGRTRPYYNMHCSMLRAKKIAKRLKNKEDCEEGIDDLCLLMNIRKKQPLQAVMRELLLLLEEQNQMQNRRSEIDKSTQTVRSRQVVKKEFCTPIPEGFLKNIMETPILPTKMTVKLEKITPICK</sequence>
<accession>T1I0T4</accession>
<dbReference type="EMBL" id="ACPB03017964">
    <property type="status" value="NOT_ANNOTATED_CDS"/>
    <property type="molecule type" value="Genomic_DNA"/>
</dbReference>
<dbReference type="VEuPathDB" id="VectorBase:RPRC009904"/>
<dbReference type="HOGENOM" id="CLU_1442747_0_0_1"/>
<dbReference type="Proteomes" id="UP000015103">
    <property type="component" value="Unassembled WGS sequence"/>
</dbReference>
<protein>
    <submittedName>
        <fullName evidence="1">Uncharacterized protein</fullName>
    </submittedName>
</protein>
<proteinExistence type="predicted"/>
<dbReference type="InParanoid" id="T1I0T4"/>
<evidence type="ECO:0000313" key="1">
    <source>
        <dbReference type="EnsemblMetazoa" id="RPRC009904-PA"/>
    </source>
</evidence>
<dbReference type="AlphaFoldDB" id="T1I0T4"/>
<keyword evidence="2" id="KW-1185">Reference proteome</keyword>